<evidence type="ECO:0000313" key="1">
    <source>
        <dbReference type="EMBL" id="SVP94027.1"/>
    </source>
</evidence>
<dbReference type="VEuPathDB" id="PiroplasmaDB:TA07035"/>
<sequence length="139" mass="15632">MIEVDFDSQSQNDCSEVPLMRSRDGTSLCCKCSSMTNPQPTKQNDDFNGQILTTCKLDSYKTFGQIPLNGKELSSIHEGNAKTISLPSTKPVEHPLQKSDCDFQTKQIRLLEIQINKSLSRYVNLLSNMNLEDEINVDT</sequence>
<gene>
    <name evidence="1" type="ORF">TAT_000302700</name>
    <name evidence="2" type="ORF">TAV_000302800</name>
</gene>
<reference evidence="2" key="1">
    <citation type="submission" date="2018-07" db="EMBL/GenBank/DDBJ databases">
        <authorList>
            <person name="Quirk P.G."/>
            <person name="Krulwich T.A."/>
        </authorList>
    </citation>
    <scope>NUCLEOTIDE SEQUENCE</scope>
    <source>
        <strain evidence="2">Anand</strain>
    </source>
</reference>
<name>A0A3B0MYZ4_THEAN</name>
<dbReference type="EMBL" id="UIVS01000004">
    <property type="protein sequence ID" value="SVP94542.1"/>
    <property type="molecule type" value="Genomic_DNA"/>
</dbReference>
<dbReference type="EMBL" id="UIVT01000004">
    <property type="protein sequence ID" value="SVP94027.1"/>
    <property type="molecule type" value="Genomic_DNA"/>
</dbReference>
<proteinExistence type="predicted"/>
<accession>A0A3B0MYZ4</accession>
<protein>
    <submittedName>
        <fullName evidence="2">Uncharacterized protein</fullName>
    </submittedName>
</protein>
<evidence type="ECO:0000313" key="2">
    <source>
        <dbReference type="EMBL" id="SVP94542.1"/>
    </source>
</evidence>
<dbReference type="AlphaFoldDB" id="A0A3B0MYZ4"/>
<organism evidence="2">
    <name type="scientific">Theileria annulata</name>
    <dbReference type="NCBI Taxonomy" id="5874"/>
    <lineage>
        <taxon>Eukaryota</taxon>
        <taxon>Sar</taxon>
        <taxon>Alveolata</taxon>
        <taxon>Apicomplexa</taxon>
        <taxon>Aconoidasida</taxon>
        <taxon>Piroplasmida</taxon>
        <taxon>Theileriidae</taxon>
        <taxon>Theileria</taxon>
    </lineage>
</organism>